<sequence length="198" mass="21307">MRRRTALVTVGSLALAGCSRTAPPEFDPVAEAFDGGPTRPECEVDSETIEVDVGGETREFETAATIPYPAPPDGFGDRVVREYVVAFEEAYVTHDAVCDRSGSTRILAVTFSAERTETFDRGENAWLVFCRYAGGASSGVDDGGLWEADLGYTQVVYAIDETGAARLVFDEPRDPSRGEIVDEAPDPIADGELVAVFE</sequence>
<accession>A0A2A2FFC3</accession>
<evidence type="ECO:0008006" key="3">
    <source>
        <dbReference type="Google" id="ProtNLM"/>
    </source>
</evidence>
<reference evidence="1 2" key="1">
    <citation type="submission" date="2017-08" db="EMBL/GenBank/DDBJ databases">
        <title>The strain WRN001 was isolated from Binhai saline alkaline soil, Tianjin, China.</title>
        <authorList>
            <person name="Liu D."/>
            <person name="Zhang G."/>
        </authorList>
    </citation>
    <scope>NUCLEOTIDE SEQUENCE [LARGE SCALE GENOMIC DNA]</scope>
    <source>
        <strain evidence="1 2">WN019</strain>
    </source>
</reference>
<organism evidence="1 2">
    <name type="scientific">Halorubrum salipaludis</name>
    <dbReference type="NCBI Taxonomy" id="2032630"/>
    <lineage>
        <taxon>Archaea</taxon>
        <taxon>Methanobacteriati</taxon>
        <taxon>Methanobacteriota</taxon>
        <taxon>Stenosarchaea group</taxon>
        <taxon>Halobacteria</taxon>
        <taxon>Halobacteriales</taxon>
        <taxon>Haloferacaceae</taxon>
        <taxon>Halorubrum</taxon>
    </lineage>
</organism>
<dbReference type="EMBL" id="NSKC01000005">
    <property type="protein sequence ID" value="PAU83367.1"/>
    <property type="molecule type" value="Genomic_DNA"/>
</dbReference>
<evidence type="ECO:0000313" key="1">
    <source>
        <dbReference type="EMBL" id="PAU83367.1"/>
    </source>
</evidence>
<comment type="caution">
    <text evidence="1">The sequence shown here is derived from an EMBL/GenBank/DDBJ whole genome shotgun (WGS) entry which is preliminary data.</text>
</comment>
<proteinExistence type="predicted"/>
<evidence type="ECO:0000313" key="2">
    <source>
        <dbReference type="Proteomes" id="UP000218083"/>
    </source>
</evidence>
<gene>
    <name evidence="1" type="ORF">CK500_11310</name>
</gene>
<dbReference type="RefSeq" id="WP_095637325.1">
    <property type="nucleotide sequence ID" value="NZ_NSKC01000005.1"/>
</dbReference>
<dbReference type="OrthoDB" id="330051at2157"/>
<dbReference type="PROSITE" id="PS51257">
    <property type="entry name" value="PROKAR_LIPOPROTEIN"/>
    <property type="match status" value="1"/>
</dbReference>
<keyword evidence="2" id="KW-1185">Reference proteome</keyword>
<dbReference type="Proteomes" id="UP000218083">
    <property type="component" value="Unassembled WGS sequence"/>
</dbReference>
<dbReference type="AlphaFoldDB" id="A0A2A2FFC3"/>
<protein>
    <recommendedName>
        <fullName evidence="3">Lipoprotein</fullName>
    </recommendedName>
</protein>
<name>A0A2A2FFC3_9EURY</name>